<dbReference type="AlphaFoldDB" id="A0A9J7AZW3"/>
<name>A0A9J7AZW3_9PROT</name>
<gene>
    <name evidence="2" type="ORF">NUH88_04680</name>
</gene>
<keyword evidence="3" id="KW-1185">Reference proteome</keyword>
<protein>
    <submittedName>
        <fullName evidence="2">Uncharacterized protein</fullName>
    </submittedName>
</protein>
<dbReference type="EMBL" id="CP102480">
    <property type="protein sequence ID" value="UUX50989.1"/>
    <property type="molecule type" value="Genomic_DNA"/>
</dbReference>
<dbReference type="KEGG" id="naci:NUH88_04680"/>
<evidence type="ECO:0000256" key="1">
    <source>
        <dbReference type="SAM" id="Phobius"/>
    </source>
</evidence>
<dbReference type="RefSeq" id="WP_257770257.1">
    <property type="nucleotide sequence ID" value="NZ_CP102480.1"/>
</dbReference>
<evidence type="ECO:0000313" key="2">
    <source>
        <dbReference type="EMBL" id="UUX50989.1"/>
    </source>
</evidence>
<organism evidence="2 3">
    <name type="scientific">Nisaea acidiphila</name>
    <dbReference type="NCBI Taxonomy" id="1862145"/>
    <lineage>
        <taxon>Bacteria</taxon>
        <taxon>Pseudomonadati</taxon>
        <taxon>Pseudomonadota</taxon>
        <taxon>Alphaproteobacteria</taxon>
        <taxon>Rhodospirillales</taxon>
        <taxon>Thalassobaculaceae</taxon>
        <taxon>Nisaea</taxon>
    </lineage>
</organism>
<keyword evidence="1" id="KW-0472">Membrane</keyword>
<reference evidence="2" key="1">
    <citation type="submission" date="2022-08" db="EMBL/GenBank/DDBJ databases">
        <title>Nisaea acidiphila sp. nov., isolated from a marine algal debris and emended description of the genus Nisaea Urios et al. 2008.</title>
        <authorList>
            <person name="Kwon K."/>
        </authorList>
    </citation>
    <scope>NUCLEOTIDE SEQUENCE</scope>
    <source>
        <strain evidence="2">MEBiC11861</strain>
    </source>
</reference>
<proteinExistence type="predicted"/>
<feature type="transmembrane region" description="Helical" evidence="1">
    <location>
        <begin position="35"/>
        <end position="61"/>
    </location>
</feature>
<keyword evidence="1" id="KW-0812">Transmembrane</keyword>
<accession>A0A9J7AZW3</accession>
<dbReference type="Proteomes" id="UP001060336">
    <property type="component" value="Chromosome"/>
</dbReference>
<evidence type="ECO:0000313" key="3">
    <source>
        <dbReference type="Proteomes" id="UP001060336"/>
    </source>
</evidence>
<sequence length="79" mass="8816">MRNVILLAVSLFALLGAALWGVWELWFAVEDVEMSIHGFIALAAGSIFTLLLGGGLMWLAFYSSKHGYDEREIDPEDDR</sequence>
<keyword evidence="1" id="KW-1133">Transmembrane helix</keyword>